<dbReference type="Proteomes" id="UP000518752">
    <property type="component" value="Unassembled WGS sequence"/>
</dbReference>
<feature type="region of interest" description="Disordered" evidence="1">
    <location>
        <begin position="230"/>
        <end position="256"/>
    </location>
</feature>
<dbReference type="CDD" id="cd21037">
    <property type="entry name" value="MLKL_NTD"/>
    <property type="match status" value="1"/>
</dbReference>
<name>A0A8H5D0D6_9AGAR</name>
<dbReference type="InterPro" id="IPR036537">
    <property type="entry name" value="Adaptor_Cbl_N_dom_sf"/>
</dbReference>
<dbReference type="Gene3D" id="1.20.930.20">
    <property type="entry name" value="Adaptor protein Cbl, N-terminal domain"/>
    <property type="match status" value="1"/>
</dbReference>
<organism evidence="2 3">
    <name type="scientific">Collybiopsis confluens</name>
    <dbReference type="NCBI Taxonomy" id="2823264"/>
    <lineage>
        <taxon>Eukaryota</taxon>
        <taxon>Fungi</taxon>
        <taxon>Dikarya</taxon>
        <taxon>Basidiomycota</taxon>
        <taxon>Agaricomycotina</taxon>
        <taxon>Agaricomycetes</taxon>
        <taxon>Agaricomycetidae</taxon>
        <taxon>Agaricales</taxon>
        <taxon>Marasmiineae</taxon>
        <taxon>Omphalotaceae</taxon>
        <taxon>Collybiopsis</taxon>
    </lineage>
</organism>
<evidence type="ECO:0000256" key="1">
    <source>
        <dbReference type="SAM" id="MobiDB-lite"/>
    </source>
</evidence>
<accession>A0A8H5D0D6</accession>
<dbReference type="GO" id="GO:0007166">
    <property type="term" value="P:cell surface receptor signaling pathway"/>
    <property type="evidence" value="ECO:0007669"/>
    <property type="project" value="InterPro"/>
</dbReference>
<protein>
    <submittedName>
        <fullName evidence="2">Uncharacterized protein</fullName>
    </submittedName>
</protein>
<proteinExistence type="predicted"/>
<comment type="caution">
    <text evidence="2">The sequence shown here is derived from an EMBL/GenBank/DDBJ whole genome shotgun (WGS) entry which is preliminary data.</text>
</comment>
<evidence type="ECO:0000313" key="3">
    <source>
        <dbReference type="Proteomes" id="UP000518752"/>
    </source>
</evidence>
<dbReference type="EMBL" id="JAACJN010000293">
    <property type="protein sequence ID" value="KAF5350724.1"/>
    <property type="molecule type" value="Genomic_DNA"/>
</dbReference>
<reference evidence="2 3" key="1">
    <citation type="journal article" date="2020" name="ISME J.">
        <title>Uncovering the hidden diversity of litter-decomposition mechanisms in mushroom-forming fungi.</title>
        <authorList>
            <person name="Floudas D."/>
            <person name="Bentzer J."/>
            <person name="Ahren D."/>
            <person name="Johansson T."/>
            <person name="Persson P."/>
            <person name="Tunlid A."/>
        </authorList>
    </citation>
    <scope>NUCLEOTIDE SEQUENCE [LARGE SCALE GENOMIC DNA]</scope>
    <source>
        <strain evidence="2 3">CBS 406.79</strain>
    </source>
</reference>
<dbReference type="AlphaFoldDB" id="A0A8H5D0D6"/>
<evidence type="ECO:0000313" key="2">
    <source>
        <dbReference type="EMBL" id="KAF5350724.1"/>
    </source>
</evidence>
<gene>
    <name evidence="2" type="ORF">D9757_012583</name>
</gene>
<sequence length="327" mass="36709">MDKISHQLLHCVVNAAQETSTQHLAPLAAVALSIYKTFKGIRVNRTSSAKLTSIVLNTVKNLYNTYQELPKSSTNSTEKQSDGQVHAFSVDPVLDSYLHDLLRIFEEIDKWMESQSSRSIIRQVFSPRSNSKAIQRFIDRLSNLHDNFQVRSCVDLHRTASRLISEREALEHGEEQRNELTRQILRGIHSELDAQTTHQRPSTSMPLPFTNSLTVSKTSSLRPFPPLVPSTTSPTINDINPSSPQATKNSFAPATRSALSTDRGANISIQNIFGDHIVTKTVDNSRRENFGNVYLDGGRQRHCSTLELGHEQDSAIVNPHWSHRHQG</sequence>
<keyword evidence="3" id="KW-1185">Reference proteome</keyword>
<dbReference type="InterPro" id="IPR059179">
    <property type="entry name" value="MLKL-like_MCAfunc"/>
</dbReference>